<sequence>MGDGKRAKAAAVDRPPPRPASSVAAAGHTMGQSVRDSSLFLLKNIGQHHSAAIIWQGKSRSPPAIIVRFAHERSDGRKCEDGTGEEAHIVKKHKK</sequence>
<feature type="compositionally biased region" description="Basic and acidic residues" evidence="1">
    <location>
        <begin position="76"/>
        <end position="89"/>
    </location>
</feature>
<keyword evidence="3" id="KW-1185">Reference proteome</keyword>
<dbReference type="EMBL" id="JBICBT010000492">
    <property type="protein sequence ID" value="KAL3111772.1"/>
    <property type="molecule type" value="Genomic_DNA"/>
</dbReference>
<feature type="region of interest" description="Disordered" evidence="1">
    <location>
        <begin position="1"/>
        <end position="29"/>
    </location>
</feature>
<dbReference type="AlphaFoldDB" id="A0ABD2L956"/>
<dbReference type="Proteomes" id="UP001620626">
    <property type="component" value="Unassembled WGS sequence"/>
</dbReference>
<evidence type="ECO:0000313" key="2">
    <source>
        <dbReference type="EMBL" id="KAL3111772.1"/>
    </source>
</evidence>
<organism evidence="2 3">
    <name type="scientific">Heterodera trifolii</name>
    <dbReference type="NCBI Taxonomy" id="157864"/>
    <lineage>
        <taxon>Eukaryota</taxon>
        <taxon>Metazoa</taxon>
        <taxon>Ecdysozoa</taxon>
        <taxon>Nematoda</taxon>
        <taxon>Chromadorea</taxon>
        <taxon>Rhabditida</taxon>
        <taxon>Tylenchina</taxon>
        <taxon>Tylenchomorpha</taxon>
        <taxon>Tylenchoidea</taxon>
        <taxon>Heteroderidae</taxon>
        <taxon>Heteroderinae</taxon>
        <taxon>Heterodera</taxon>
    </lineage>
</organism>
<proteinExistence type="predicted"/>
<gene>
    <name evidence="2" type="ORF">niasHT_011059</name>
</gene>
<comment type="caution">
    <text evidence="2">The sequence shown here is derived from an EMBL/GenBank/DDBJ whole genome shotgun (WGS) entry which is preliminary data.</text>
</comment>
<accession>A0ABD2L956</accession>
<evidence type="ECO:0000313" key="3">
    <source>
        <dbReference type="Proteomes" id="UP001620626"/>
    </source>
</evidence>
<protein>
    <submittedName>
        <fullName evidence="2">Uncharacterized protein</fullName>
    </submittedName>
</protein>
<evidence type="ECO:0000256" key="1">
    <source>
        <dbReference type="SAM" id="MobiDB-lite"/>
    </source>
</evidence>
<reference evidence="2 3" key="1">
    <citation type="submission" date="2024-10" db="EMBL/GenBank/DDBJ databases">
        <authorList>
            <person name="Kim D."/>
        </authorList>
    </citation>
    <scope>NUCLEOTIDE SEQUENCE [LARGE SCALE GENOMIC DNA]</scope>
    <source>
        <strain evidence="2">BH-2024</strain>
    </source>
</reference>
<feature type="region of interest" description="Disordered" evidence="1">
    <location>
        <begin position="76"/>
        <end position="95"/>
    </location>
</feature>
<name>A0ABD2L956_9BILA</name>